<gene>
    <name evidence="1" type="ORF">COU00_03935</name>
</gene>
<dbReference type="AlphaFoldDB" id="A0A2M6WL79"/>
<organism evidence="1 2">
    <name type="scientific">Candidatus Falkowbacteria bacterium CG10_big_fil_rev_8_21_14_0_10_43_11</name>
    <dbReference type="NCBI Taxonomy" id="1974568"/>
    <lineage>
        <taxon>Bacteria</taxon>
        <taxon>Candidatus Falkowiibacteriota</taxon>
    </lineage>
</organism>
<proteinExistence type="predicted"/>
<dbReference type="Proteomes" id="UP000229335">
    <property type="component" value="Unassembled WGS sequence"/>
</dbReference>
<accession>A0A2M6WL79</accession>
<comment type="caution">
    <text evidence="1">The sequence shown here is derived from an EMBL/GenBank/DDBJ whole genome shotgun (WGS) entry which is preliminary data.</text>
</comment>
<name>A0A2M6WL79_9BACT</name>
<protein>
    <submittedName>
        <fullName evidence="1">Uncharacterized protein</fullName>
    </submittedName>
</protein>
<evidence type="ECO:0000313" key="1">
    <source>
        <dbReference type="EMBL" id="PIT93525.1"/>
    </source>
</evidence>
<reference evidence="2" key="1">
    <citation type="submission" date="2017-09" db="EMBL/GenBank/DDBJ databases">
        <title>Depth-based differentiation of microbial function through sediment-hosted aquifers and enrichment of novel symbionts in the deep terrestrial subsurface.</title>
        <authorList>
            <person name="Probst A.J."/>
            <person name="Ladd B."/>
            <person name="Jarett J.K."/>
            <person name="Geller-Mcgrath D.E."/>
            <person name="Sieber C.M.K."/>
            <person name="Emerson J.B."/>
            <person name="Anantharaman K."/>
            <person name="Thomas B.C."/>
            <person name="Malmstrom R."/>
            <person name="Stieglmeier M."/>
            <person name="Klingl A."/>
            <person name="Woyke T."/>
            <person name="Ryan C.M."/>
            <person name="Banfield J.F."/>
        </authorList>
    </citation>
    <scope>NUCLEOTIDE SEQUENCE [LARGE SCALE GENOMIC DNA]</scope>
</reference>
<dbReference type="EMBL" id="PFAS01000070">
    <property type="protein sequence ID" value="PIT93525.1"/>
    <property type="molecule type" value="Genomic_DNA"/>
</dbReference>
<sequence>MAKEYINGWVVKVETQYLKQKGGLTKLLREAKFFEKLKDAQKCEQQNQGMECAILPAAKNTTTGNMRLKKGEKE</sequence>
<evidence type="ECO:0000313" key="2">
    <source>
        <dbReference type="Proteomes" id="UP000229335"/>
    </source>
</evidence>